<dbReference type="PROSITE" id="PS51388">
    <property type="entry name" value="GED"/>
    <property type="match status" value="1"/>
</dbReference>
<sequence length="634" mass="71320">MGSNKKKQTLISTTNVVVKSDLDGIGSHSPIVSSFNDKIRPVLDAVDKLRNLAVMEEGIQLPTIVVVGEQSSGKSSVRESLARINLPRGQGICTRVPLIMRLQNSSNSQPELFLEYNQIKVPTTEENVSEAINTATQVIAGDGKGISKTPLTLIVKKKGVPDLTMVDLPGITRVPVHATDDFPTCESIRLSQSVDKNGERTLAVVTKSDKSPEGLLEKVTSNDVNIGLGFVCVRNRVGQESYEEARFKEAKLFETHSLLSMIDKSIVGIPVLSQKLMQIQATSISRNLPDIVKKINDKLSHNIVEFKSLPRALTSVPEAMSALMKIIGGVKESLRKVLLRGEYFDEFPNDKKMHCKARLVEMVNGFSDELKKCPESDPTRNFLMDEIKHLEEAKEISLPNFLPKNIFLSILKEKDNGISSIPKAFVEKLFGYVEEVVMSVLMSHVRHYYQLQISAKIAGLNLIENMIENSMKWVMEIVEMEKLTDYTCNPEFETEYNKLMAQKDAFMKNLHLYNSMTIERVGSVDLVKPRNSPHLLDQAFDLRMRLVAYWSIVQRRLVDSMALHLQLSVHRLVDEHLERELVSQIMAPNGNLERMLEESPLVASKRAKLEGSIKKLKECKEILAQIMDRTHDQC</sequence>
<evidence type="ECO:0000259" key="5">
    <source>
        <dbReference type="PROSITE" id="PS51718"/>
    </source>
</evidence>
<dbReference type="PROSITE" id="PS51718">
    <property type="entry name" value="G_DYNAMIN_2"/>
    <property type="match status" value="1"/>
</dbReference>
<evidence type="ECO:0000313" key="7">
    <source>
        <dbReference type="Proteomes" id="UP000596661"/>
    </source>
</evidence>
<evidence type="ECO:0000256" key="2">
    <source>
        <dbReference type="ARBA" id="ARBA00023134"/>
    </source>
</evidence>
<dbReference type="GO" id="GO:0005525">
    <property type="term" value="F:GTP binding"/>
    <property type="evidence" value="ECO:0007669"/>
    <property type="project" value="InterPro"/>
</dbReference>
<evidence type="ECO:0000256" key="1">
    <source>
        <dbReference type="ARBA" id="ARBA00022741"/>
    </source>
</evidence>
<dbReference type="SMART" id="SM00302">
    <property type="entry name" value="GED"/>
    <property type="match status" value="1"/>
</dbReference>
<dbReference type="EnsemblPlants" id="evm.model.08.1947">
    <property type="protein sequence ID" value="cds.evm.model.08.1947"/>
    <property type="gene ID" value="evm.TU.08.1947"/>
</dbReference>
<dbReference type="InterPro" id="IPR022812">
    <property type="entry name" value="Dynamin"/>
</dbReference>
<keyword evidence="3" id="KW-0505">Motor protein</keyword>
<proteinExistence type="predicted"/>
<dbReference type="PANTHER" id="PTHR11566">
    <property type="entry name" value="DYNAMIN"/>
    <property type="match status" value="1"/>
</dbReference>
<dbReference type="SMART" id="SM00053">
    <property type="entry name" value="DYNc"/>
    <property type="match status" value="1"/>
</dbReference>
<name>A0A803QAA8_CANSA</name>
<dbReference type="InterPro" id="IPR003130">
    <property type="entry name" value="GED"/>
</dbReference>
<dbReference type="GO" id="GO:0003924">
    <property type="term" value="F:GTPase activity"/>
    <property type="evidence" value="ECO:0007669"/>
    <property type="project" value="InterPro"/>
</dbReference>
<accession>A0A803QAA8</accession>
<dbReference type="InterPro" id="IPR030381">
    <property type="entry name" value="G_DYNAMIN_dom"/>
</dbReference>
<dbReference type="InterPro" id="IPR027417">
    <property type="entry name" value="P-loop_NTPase"/>
</dbReference>
<feature type="domain" description="GED" evidence="4">
    <location>
        <begin position="539"/>
        <end position="631"/>
    </location>
</feature>
<dbReference type="SUPFAM" id="SSF52540">
    <property type="entry name" value="P-loop containing nucleoside triphosphate hydrolases"/>
    <property type="match status" value="1"/>
</dbReference>
<organism evidence="6 7">
    <name type="scientific">Cannabis sativa</name>
    <name type="common">Hemp</name>
    <name type="synonym">Marijuana</name>
    <dbReference type="NCBI Taxonomy" id="3483"/>
    <lineage>
        <taxon>Eukaryota</taxon>
        <taxon>Viridiplantae</taxon>
        <taxon>Streptophyta</taxon>
        <taxon>Embryophyta</taxon>
        <taxon>Tracheophyta</taxon>
        <taxon>Spermatophyta</taxon>
        <taxon>Magnoliopsida</taxon>
        <taxon>eudicotyledons</taxon>
        <taxon>Gunneridae</taxon>
        <taxon>Pentapetalae</taxon>
        <taxon>rosids</taxon>
        <taxon>fabids</taxon>
        <taxon>Rosales</taxon>
        <taxon>Cannabaceae</taxon>
        <taxon>Cannabis</taxon>
    </lineage>
</organism>
<evidence type="ECO:0000313" key="6">
    <source>
        <dbReference type="EnsemblPlants" id="cds.evm.model.08.1947"/>
    </source>
</evidence>
<keyword evidence="2" id="KW-0342">GTP-binding</keyword>
<dbReference type="PRINTS" id="PR00195">
    <property type="entry name" value="DYNAMIN"/>
</dbReference>
<dbReference type="EMBL" id="UZAU01000717">
    <property type="status" value="NOT_ANNOTATED_CDS"/>
    <property type="molecule type" value="Genomic_DNA"/>
</dbReference>
<dbReference type="GO" id="GO:0008017">
    <property type="term" value="F:microtubule binding"/>
    <property type="evidence" value="ECO:0007669"/>
    <property type="project" value="TreeGrafter"/>
</dbReference>
<evidence type="ECO:0000259" key="4">
    <source>
        <dbReference type="PROSITE" id="PS51388"/>
    </source>
</evidence>
<dbReference type="GO" id="GO:0005737">
    <property type="term" value="C:cytoplasm"/>
    <property type="evidence" value="ECO:0007669"/>
    <property type="project" value="UniProtKB-ARBA"/>
</dbReference>
<dbReference type="CDD" id="cd08771">
    <property type="entry name" value="DLP_1"/>
    <property type="match status" value="1"/>
</dbReference>
<reference evidence="6" key="1">
    <citation type="submission" date="2018-11" db="EMBL/GenBank/DDBJ databases">
        <authorList>
            <person name="Grassa J C."/>
        </authorList>
    </citation>
    <scope>NUCLEOTIDE SEQUENCE [LARGE SCALE GENOMIC DNA]</scope>
</reference>
<dbReference type="Pfam" id="PF02212">
    <property type="entry name" value="GED"/>
    <property type="match status" value="1"/>
</dbReference>
<protein>
    <submittedName>
        <fullName evidence="6">Uncharacterized protein</fullName>
    </submittedName>
</protein>
<dbReference type="Pfam" id="PF00350">
    <property type="entry name" value="Dynamin_N"/>
    <property type="match status" value="1"/>
</dbReference>
<reference evidence="6" key="2">
    <citation type="submission" date="2021-03" db="UniProtKB">
        <authorList>
            <consortium name="EnsemblPlants"/>
        </authorList>
    </citation>
    <scope>IDENTIFICATION</scope>
</reference>
<dbReference type="InterPro" id="IPR000375">
    <property type="entry name" value="Dynamin_stalk"/>
</dbReference>
<dbReference type="Pfam" id="PF01031">
    <property type="entry name" value="Dynamin_M"/>
    <property type="match status" value="1"/>
</dbReference>
<dbReference type="InterPro" id="IPR045063">
    <property type="entry name" value="Dynamin_N"/>
</dbReference>
<dbReference type="GO" id="GO:0005874">
    <property type="term" value="C:microtubule"/>
    <property type="evidence" value="ECO:0007669"/>
    <property type="project" value="TreeGrafter"/>
</dbReference>
<dbReference type="InterPro" id="IPR020850">
    <property type="entry name" value="GED_dom"/>
</dbReference>
<dbReference type="GO" id="GO:0016020">
    <property type="term" value="C:membrane"/>
    <property type="evidence" value="ECO:0007669"/>
    <property type="project" value="TreeGrafter"/>
</dbReference>
<dbReference type="InterPro" id="IPR001401">
    <property type="entry name" value="Dynamin_GTPase"/>
</dbReference>
<evidence type="ECO:0000256" key="3">
    <source>
        <dbReference type="ARBA" id="ARBA00023175"/>
    </source>
</evidence>
<dbReference type="Gene3D" id="3.40.50.300">
    <property type="entry name" value="P-loop containing nucleotide triphosphate hydrolases"/>
    <property type="match status" value="1"/>
</dbReference>
<dbReference type="Proteomes" id="UP000596661">
    <property type="component" value="Chromosome 8"/>
</dbReference>
<dbReference type="PANTHER" id="PTHR11566:SF173">
    <property type="entry name" value="DYNAMIN-RELATED PROTEIN 4C"/>
    <property type="match status" value="1"/>
</dbReference>
<dbReference type="AlphaFoldDB" id="A0A803QAA8"/>
<keyword evidence="7" id="KW-1185">Reference proteome</keyword>
<feature type="domain" description="Dynamin-type G" evidence="5">
    <location>
        <begin position="58"/>
        <end position="176"/>
    </location>
</feature>
<dbReference type="Gene3D" id="1.20.120.1240">
    <property type="entry name" value="Dynamin, middle domain"/>
    <property type="match status" value="1"/>
</dbReference>
<keyword evidence="1" id="KW-0547">Nucleotide-binding</keyword>
<dbReference type="OMA" id="IMECIRR"/>
<dbReference type="Gramene" id="evm.model.08.1947">
    <property type="protein sequence ID" value="cds.evm.model.08.1947"/>
    <property type="gene ID" value="evm.TU.08.1947"/>
</dbReference>